<organism evidence="4 5">
    <name type="scientific">Carpediemonas membranifera</name>
    <dbReference type="NCBI Taxonomy" id="201153"/>
    <lineage>
        <taxon>Eukaryota</taxon>
        <taxon>Metamonada</taxon>
        <taxon>Carpediemonas-like organisms</taxon>
        <taxon>Carpediemonas</taxon>
    </lineage>
</organism>
<feature type="compositionally biased region" description="Basic residues" evidence="2">
    <location>
        <begin position="160"/>
        <end position="178"/>
    </location>
</feature>
<feature type="region of interest" description="Disordered" evidence="2">
    <location>
        <begin position="154"/>
        <end position="189"/>
    </location>
</feature>
<dbReference type="AlphaFoldDB" id="A0A8J6B0I9"/>
<dbReference type="Proteomes" id="UP000717585">
    <property type="component" value="Unassembled WGS sequence"/>
</dbReference>
<comment type="similarity">
    <text evidence="1">Belongs to the DENR family.</text>
</comment>
<dbReference type="PROSITE" id="PS50296">
    <property type="entry name" value="SUI1"/>
    <property type="match status" value="1"/>
</dbReference>
<feature type="domain" description="SUI1" evidence="3">
    <location>
        <begin position="76"/>
        <end position="147"/>
    </location>
</feature>
<dbReference type="Gene3D" id="3.30.780.10">
    <property type="entry name" value="SUI1-like domain"/>
    <property type="match status" value="1"/>
</dbReference>
<dbReference type="GO" id="GO:0002188">
    <property type="term" value="P:translation reinitiation"/>
    <property type="evidence" value="ECO:0007669"/>
    <property type="project" value="TreeGrafter"/>
</dbReference>
<dbReference type="GO" id="GO:0001731">
    <property type="term" value="P:formation of translation preinitiation complex"/>
    <property type="evidence" value="ECO:0007669"/>
    <property type="project" value="TreeGrafter"/>
</dbReference>
<evidence type="ECO:0000313" key="4">
    <source>
        <dbReference type="EMBL" id="KAG9390329.1"/>
    </source>
</evidence>
<reference evidence="4" key="1">
    <citation type="submission" date="2021-05" db="EMBL/GenBank/DDBJ databases">
        <title>A free-living protist that lacks canonical eukaryotic 1 DNA replication and segregation systems.</title>
        <authorList>
            <person name="Salas-Leiva D.E."/>
            <person name="Tromer E.C."/>
            <person name="Curtis B.A."/>
            <person name="Jerlstrom-Hultqvist J."/>
            <person name="Kolisko M."/>
            <person name="Yi Z."/>
            <person name="Salas-Leiva J.S."/>
            <person name="Gallot-Lavallee L."/>
            <person name="Kops G.J.P.L."/>
            <person name="Archibald J.M."/>
            <person name="Simpson A.G.B."/>
            <person name="Roger A.J."/>
        </authorList>
    </citation>
    <scope>NUCLEOTIDE SEQUENCE</scope>
    <source>
        <strain evidence="4">BICM</strain>
    </source>
</reference>
<gene>
    <name evidence="4" type="ORF">J8273_7672</name>
</gene>
<dbReference type="Pfam" id="PF01253">
    <property type="entry name" value="SUI1"/>
    <property type="match status" value="1"/>
</dbReference>
<keyword evidence="4" id="KW-0396">Initiation factor</keyword>
<dbReference type="InterPro" id="IPR046447">
    <property type="entry name" value="DENR_C"/>
</dbReference>
<dbReference type="EMBL" id="JAHDYR010000064">
    <property type="protein sequence ID" value="KAG9390329.1"/>
    <property type="molecule type" value="Genomic_DNA"/>
</dbReference>
<dbReference type="GO" id="GO:0003729">
    <property type="term" value="F:mRNA binding"/>
    <property type="evidence" value="ECO:0007669"/>
    <property type="project" value="TreeGrafter"/>
</dbReference>
<keyword evidence="5" id="KW-1185">Reference proteome</keyword>
<keyword evidence="4" id="KW-0648">Protein biosynthesis</keyword>
<proteinExistence type="inferred from homology"/>
<feature type="region of interest" description="Disordered" evidence="2">
    <location>
        <begin position="37"/>
        <end position="71"/>
    </location>
</feature>
<protein>
    <submittedName>
        <fullName evidence="4">Translation initiation factor SUI1</fullName>
    </submittedName>
</protein>
<dbReference type="PANTHER" id="PTHR12789">
    <property type="entry name" value="DENSITY-REGULATED PROTEIN HOMOLOG"/>
    <property type="match status" value="1"/>
</dbReference>
<feature type="compositionally biased region" description="Acidic residues" evidence="2">
    <location>
        <begin position="44"/>
        <end position="55"/>
    </location>
</feature>
<dbReference type="InterPro" id="IPR001950">
    <property type="entry name" value="SUI1"/>
</dbReference>
<dbReference type="InterPro" id="IPR036877">
    <property type="entry name" value="SUI1_dom_sf"/>
</dbReference>
<dbReference type="OrthoDB" id="277199at2759"/>
<dbReference type="SUPFAM" id="SSF55159">
    <property type="entry name" value="eIF1-like"/>
    <property type="match status" value="1"/>
</dbReference>
<evidence type="ECO:0000313" key="5">
    <source>
        <dbReference type="Proteomes" id="UP000717585"/>
    </source>
</evidence>
<dbReference type="GO" id="GO:0003743">
    <property type="term" value="F:translation initiation factor activity"/>
    <property type="evidence" value="ECO:0007669"/>
    <property type="project" value="UniProtKB-KW"/>
</dbReference>
<comment type="caution">
    <text evidence="4">The sequence shown here is derived from an EMBL/GenBank/DDBJ whole genome shotgun (WGS) entry which is preliminary data.</text>
</comment>
<name>A0A8J6B0I9_9EUKA</name>
<dbReference type="PANTHER" id="PTHR12789:SF0">
    <property type="entry name" value="DENSITY-REGULATED PROTEIN"/>
    <property type="match status" value="1"/>
</dbReference>
<evidence type="ECO:0000256" key="1">
    <source>
        <dbReference type="ARBA" id="ARBA00007514"/>
    </source>
</evidence>
<dbReference type="InterPro" id="IPR050318">
    <property type="entry name" value="DENR/SUI1_TIF"/>
</dbReference>
<evidence type="ECO:0000256" key="2">
    <source>
        <dbReference type="SAM" id="MobiDB-lite"/>
    </source>
</evidence>
<accession>A0A8J6B0I9</accession>
<dbReference type="CDD" id="cd11607">
    <property type="entry name" value="DENR_C"/>
    <property type="match status" value="1"/>
</dbReference>
<evidence type="ECO:0000259" key="3">
    <source>
        <dbReference type="PROSITE" id="PS50296"/>
    </source>
</evidence>
<sequence length="189" mass="20707">MSDSEQETLIIKEVELCEICGLPHEYCDWGDFPNECSAAKEPEQEGDEEGEEGEKDAESAPKKSSKKEKVKMASQIQVLRSKRGSRKFVTVVIGLEEFGVDLGEAATLFRKKFACGASTVKAAGGEESIDIQGDLTDEVIELISEKFNIDEDKITTAEKKRPKKAKTAGKAPKNRSSRGMRATITSGMQ</sequence>